<keyword evidence="2" id="KW-0472">Membrane</keyword>
<reference evidence="3" key="1">
    <citation type="journal article" date="2015" name="Nature">
        <title>Complex archaea that bridge the gap between prokaryotes and eukaryotes.</title>
        <authorList>
            <person name="Spang A."/>
            <person name="Saw J.H."/>
            <person name="Jorgensen S.L."/>
            <person name="Zaremba-Niedzwiedzka K."/>
            <person name="Martijn J."/>
            <person name="Lind A.E."/>
            <person name="van Eijk R."/>
            <person name="Schleper C."/>
            <person name="Guy L."/>
            <person name="Ettema T.J."/>
        </authorList>
    </citation>
    <scope>NUCLEOTIDE SEQUENCE</scope>
</reference>
<evidence type="ECO:0000313" key="3">
    <source>
        <dbReference type="EMBL" id="KKN30581.1"/>
    </source>
</evidence>
<feature type="transmembrane region" description="Helical" evidence="2">
    <location>
        <begin position="41"/>
        <end position="63"/>
    </location>
</feature>
<proteinExistence type="predicted"/>
<feature type="compositionally biased region" description="Low complexity" evidence="1">
    <location>
        <begin position="88"/>
        <end position="99"/>
    </location>
</feature>
<comment type="caution">
    <text evidence="3">The sequence shown here is derived from an EMBL/GenBank/DDBJ whole genome shotgun (WGS) entry which is preliminary data.</text>
</comment>
<evidence type="ECO:0000256" key="2">
    <source>
        <dbReference type="SAM" id="Phobius"/>
    </source>
</evidence>
<evidence type="ECO:0000256" key="1">
    <source>
        <dbReference type="SAM" id="MobiDB-lite"/>
    </source>
</evidence>
<keyword evidence="2" id="KW-1133">Transmembrane helix</keyword>
<feature type="region of interest" description="Disordered" evidence="1">
    <location>
        <begin position="71"/>
        <end position="99"/>
    </location>
</feature>
<gene>
    <name evidence="3" type="ORF">LCGC14_0832450</name>
</gene>
<accession>A0A0F9S096</accession>
<name>A0A0F9S096_9ZZZZ</name>
<sequence>MSDGICITENQRKAHIATELAALAVVMPFSFWLAGRRELPIAARALSGAIGVVTLVVDGIFIARYVQLSKSASEPDSTSISPPPSQPGPSGQLSHPLFP</sequence>
<feature type="transmembrane region" description="Helical" evidence="2">
    <location>
        <begin position="16"/>
        <end position="35"/>
    </location>
</feature>
<dbReference type="EMBL" id="LAZR01002395">
    <property type="protein sequence ID" value="KKN30581.1"/>
    <property type="molecule type" value="Genomic_DNA"/>
</dbReference>
<keyword evidence="2" id="KW-0812">Transmembrane</keyword>
<dbReference type="AlphaFoldDB" id="A0A0F9S096"/>
<organism evidence="3">
    <name type="scientific">marine sediment metagenome</name>
    <dbReference type="NCBI Taxonomy" id="412755"/>
    <lineage>
        <taxon>unclassified sequences</taxon>
        <taxon>metagenomes</taxon>
        <taxon>ecological metagenomes</taxon>
    </lineage>
</organism>
<protein>
    <submittedName>
        <fullName evidence="3">Uncharacterized protein</fullName>
    </submittedName>
</protein>